<dbReference type="EMBL" id="SNZH01000004">
    <property type="protein sequence ID" value="TDR45793.1"/>
    <property type="molecule type" value="Genomic_DNA"/>
</dbReference>
<keyword evidence="2" id="KW-1185">Reference proteome</keyword>
<dbReference type="InterPro" id="IPR003718">
    <property type="entry name" value="OsmC/Ohr_fam"/>
</dbReference>
<reference evidence="1 2" key="1">
    <citation type="submission" date="2019-03" db="EMBL/GenBank/DDBJ databases">
        <title>Genomic Encyclopedia of Type Strains, Phase IV (KMG-IV): sequencing the most valuable type-strain genomes for metagenomic binning, comparative biology and taxonomic classification.</title>
        <authorList>
            <person name="Goeker M."/>
        </authorList>
    </citation>
    <scope>NUCLEOTIDE SEQUENCE [LARGE SCALE GENOMIC DNA]</scope>
    <source>
        <strain evidence="1 2">DSM 21667</strain>
    </source>
</reference>
<organism evidence="1 2">
    <name type="scientific">Tahibacter aquaticus</name>
    <dbReference type="NCBI Taxonomy" id="520092"/>
    <lineage>
        <taxon>Bacteria</taxon>
        <taxon>Pseudomonadati</taxon>
        <taxon>Pseudomonadota</taxon>
        <taxon>Gammaproteobacteria</taxon>
        <taxon>Lysobacterales</taxon>
        <taxon>Rhodanobacteraceae</taxon>
        <taxon>Tahibacter</taxon>
    </lineage>
</organism>
<dbReference type="SUPFAM" id="SSF82784">
    <property type="entry name" value="OsmC-like"/>
    <property type="match status" value="1"/>
</dbReference>
<evidence type="ECO:0000313" key="1">
    <source>
        <dbReference type="EMBL" id="TDR45793.1"/>
    </source>
</evidence>
<dbReference type="Gene3D" id="3.30.300.20">
    <property type="match status" value="1"/>
</dbReference>
<dbReference type="InterPro" id="IPR015946">
    <property type="entry name" value="KH_dom-like_a/b"/>
</dbReference>
<evidence type="ECO:0000313" key="2">
    <source>
        <dbReference type="Proteomes" id="UP000295293"/>
    </source>
</evidence>
<proteinExistence type="predicted"/>
<gene>
    <name evidence="1" type="ORF">DFR29_104223</name>
</gene>
<comment type="caution">
    <text evidence="1">The sequence shown here is derived from an EMBL/GenBank/DDBJ whole genome shotgun (WGS) entry which is preliminary data.</text>
</comment>
<protein>
    <submittedName>
        <fullName evidence="1">Organic hydroperoxide reductase OsmC/OhrA</fullName>
    </submittedName>
</protein>
<dbReference type="InterPro" id="IPR052707">
    <property type="entry name" value="OsmC_Ohr_Peroxiredoxin"/>
</dbReference>
<accession>A0A4R6Z2I1</accession>
<dbReference type="PANTHER" id="PTHR42830">
    <property type="entry name" value="OSMOTICALLY INDUCIBLE FAMILY PROTEIN"/>
    <property type="match status" value="1"/>
</dbReference>
<dbReference type="Pfam" id="PF02566">
    <property type="entry name" value="OsmC"/>
    <property type="match status" value="1"/>
</dbReference>
<dbReference type="OrthoDB" id="9795405at2"/>
<dbReference type="RefSeq" id="WP_133818159.1">
    <property type="nucleotide sequence ID" value="NZ_SNZH01000004.1"/>
</dbReference>
<name>A0A4R6Z2I1_9GAMM</name>
<dbReference type="AlphaFoldDB" id="A0A4R6Z2I1"/>
<sequence length="149" mass="16408">MSEHRTSVLWQRNDAAFERGNYLREHRLRFERGQQLTNSAAPGYGGLDDATDPEELLLAALSSCHMLTFLALAANRGYVLESYADDAVAILDKNAEGKPAVTRAILNPRTQFSGEKIPTAADIEALHLRAHANCFIANSVKTEVEVRLA</sequence>
<dbReference type="InterPro" id="IPR036102">
    <property type="entry name" value="OsmC/Ohrsf"/>
</dbReference>
<dbReference type="Proteomes" id="UP000295293">
    <property type="component" value="Unassembled WGS sequence"/>
</dbReference>
<dbReference type="PANTHER" id="PTHR42830:SF2">
    <property type="entry name" value="OSMC_OHR FAMILY PROTEIN"/>
    <property type="match status" value="1"/>
</dbReference>